<reference evidence="2 3" key="1">
    <citation type="submission" date="2015-05" db="EMBL/GenBank/DDBJ databases">
        <authorList>
            <person name="Wang D.B."/>
            <person name="Wang M."/>
        </authorList>
    </citation>
    <scope>NUCLEOTIDE SEQUENCE [LARGE SCALE GENOMIC DNA]</scope>
    <source>
        <strain evidence="2">VL1</strain>
    </source>
</reference>
<dbReference type="EMBL" id="CVQH01023617">
    <property type="protein sequence ID" value="CRK35535.1"/>
    <property type="molecule type" value="Genomic_DNA"/>
</dbReference>
<proteinExistence type="predicted"/>
<dbReference type="AlphaFoldDB" id="A0A0G4MN94"/>
<dbReference type="Proteomes" id="UP000044602">
    <property type="component" value="Unassembled WGS sequence"/>
</dbReference>
<sequence length="37" mass="4370">VHRRHACPHARQAGQEGVVQEARVQGHLWRRQQPRHP</sequence>
<keyword evidence="3" id="KW-1185">Reference proteome</keyword>
<accession>A0A0G4MN94</accession>
<evidence type="ECO:0000313" key="3">
    <source>
        <dbReference type="Proteomes" id="UP000044602"/>
    </source>
</evidence>
<protein>
    <submittedName>
        <fullName evidence="2">Uncharacterized protein</fullName>
    </submittedName>
</protein>
<evidence type="ECO:0000256" key="1">
    <source>
        <dbReference type="SAM" id="MobiDB-lite"/>
    </source>
</evidence>
<feature type="non-terminal residue" evidence="2">
    <location>
        <position position="1"/>
    </location>
</feature>
<feature type="region of interest" description="Disordered" evidence="1">
    <location>
        <begin position="1"/>
        <end position="20"/>
    </location>
</feature>
<name>A0A0G4MN94_VERLO</name>
<evidence type="ECO:0000313" key="2">
    <source>
        <dbReference type="EMBL" id="CRK35535.1"/>
    </source>
</evidence>
<organism evidence="2 3">
    <name type="scientific">Verticillium longisporum</name>
    <name type="common">Verticillium dahliae var. longisporum</name>
    <dbReference type="NCBI Taxonomy" id="100787"/>
    <lineage>
        <taxon>Eukaryota</taxon>
        <taxon>Fungi</taxon>
        <taxon>Dikarya</taxon>
        <taxon>Ascomycota</taxon>
        <taxon>Pezizomycotina</taxon>
        <taxon>Sordariomycetes</taxon>
        <taxon>Hypocreomycetidae</taxon>
        <taxon>Glomerellales</taxon>
        <taxon>Plectosphaerellaceae</taxon>
        <taxon>Verticillium</taxon>
    </lineage>
</organism>
<gene>
    <name evidence="2" type="ORF">BN1708_019807</name>
</gene>